<dbReference type="Gene3D" id="3.40.50.720">
    <property type="entry name" value="NAD(P)-binding Rossmann-like Domain"/>
    <property type="match status" value="1"/>
</dbReference>
<evidence type="ECO:0000313" key="10">
    <source>
        <dbReference type="EMBL" id="CAD5223760.1"/>
    </source>
</evidence>
<evidence type="ECO:0000256" key="8">
    <source>
        <dbReference type="ARBA" id="ARBA00023160"/>
    </source>
</evidence>
<keyword evidence="5" id="KW-0752">Steroid biosynthesis</keyword>
<sequence>MAHPIKFMKELLVGSYVYHVAKPVNLHALAKTDWGAVTGCTHGIGRAYAEEMAKKGFNVLLIGRTPSKLEKTQTELSQKYPHLKFDVAEIDLTTSKQEDYEKKMKGKLEEVGFLVNNAGYATDFPDKLLDQACGLKDAWDTINVNIKGMVAMTYLSLQSMLPRNGGIIVNVTSGVGGFAFPYITMYSMSKRAGHHFTSALMREYPQIYIQNLAPGWVMTDLAKIREKSWHSVTTDEFAASAINTVGLARETRGNWRNQLYFDFLLYVLPEEVAQKFFAEGMKAKKQESILYKQDVRDGKKNKLAK</sequence>
<dbReference type="GO" id="GO:0030497">
    <property type="term" value="P:fatty acid elongation"/>
    <property type="evidence" value="ECO:0007669"/>
    <property type="project" value="TreeGrafter"/>
</dbReference>
<evidence type="ECO:0000313" key="11">
    <source>
        <dbReference type="Proteomes" id="UP000614601"/>
    </source>
</evidence>
<keyword evidence="3" id="KW-0276">Fatty acid metabolism</keyword>
<keyword evidence="2" id="KW-0444">Lipid biosynthesis</keyword>
<dbReference type="PANTHER" id="PTHR43086">
    <property type="entry name" value="VERY-LONG-CHAIN 3-OXOOACYL-COA REDUCTASE"/>
    <property type="match status" value="1"/>
</dbReference>
<keyword evidence="4" id="KW-0521">NADP</keyword>
<dbReference type="Proteomes" id="UP000614601">
    <property type="component" value="Unassembled WGS sequence"/>
</dbReference>
<keyword evidence="11" id="KW-1185">Reference proteome</keyword>
<evidence type="ECO:0000256" key="6">
    <source>
        <dbReference type="ARBA" id="ARBA00023002"/>
    </source>
</evidence>
<evidence type="ECO:0000256" key="4">
    <source>
        <dbReference type="ARBA" id="ARBA00022857"/>
    </source>
</evidence>
<comment type="caution">
    <text evidence="10">The sequence shown here is derived from an EMBL/GenBank/DDBJ whole genome shotgun (WGS) entry which is preliminary data.</text>
</comment>
<evidence type="ECO:0000256" key="3">
    <source>
        <dbReference type="ARBA" id="ARBA00022832"/>
    </source>
</evidence>
<dbReference type="PROSITE" id="PS00061">
    <property type="entry name" value="ADH_SHORT"/>
    <property type="match status" value="1"/>
</dbReference>
<name>A0A811L6A3_9BILA</name>
<dbReference type="Proteomes" id="UP000783686">
    <property type="component" value="Unassembled WGS sequence"/>
</dbReference>
<dbReference type="GO" id="GO:0016491">
    <property type="term" value="F:oxidoreductase activity"/>
    <property type="evidence" value="ECO:0007669"/>
    <property type="project" value="UniProtKB-KW"/>
</dbReference>
<accession>A0A811L6A3</accession>
<evidence type="ECO:0000256" key="7">
    <source>
        <dbReference type="ARBA" id="ARBA00023098"/>
    </source>
</evidence>
<evidence type="ECO:0000256" key="2">
    <source>
        <dbReference type="ARBA" id="ARBA00022516"/>
    </source>
</evidence>
<dbReference type="InterPro" id="IPR020904">
    <property type="entry name" value="Sc_DH/Rdtase_CS"/>
</dbReference>
<dbReference type="GO" id="GO:0005783">
    <property type="term" value="C:endoplasmic reticulum"/>
    <property type="evidence" value="ECO:0007669"/>
    <property type="project" value="TreeGrafter"/>
</dbReference>
<comment type="pathway">
    <text evidence="1">Lipid metabolism; fatty acid biosynthesis.</text>
</comment>
<dbReference type="PRINTS" id="PR00081">
    <property type="entry name" value="GDHRDH"/>
</dbReference>
<dbReference type="InterPro" id="IPR036291">
    <property type="entry name" value="NAD(P)-bd_dom_sf"/>
</dbReference>
<dbReference type="EMBL" id="CAJFDH010000005">
    <property type="protein sequence ID" value="CAD5223760.1"/>
    <property type="molecule type" value="Genomic_DNA"/>
</dbReference>
<organism evidence="10 11">
    <name type="scientific">Bursaphelenchus okinawaensis</name>
    <dbReference type="NCBI Taxonomy" id="465554"/>
    <lineage>
        <taxon>Eukaryota</taxon>
        <taxon>Metazoa</taxon>
        <taxon>Ecdysozoa</taxon>
        <taxon>Nematoda</taxon>
        <taxon>Chromadorea</taxon>
        <taxon>Rhabditida</taxon>
        <taxon>Tylenchina</taxon>
        <taxon>Tylenchomorpha</taxon>
        <taxon>Aphelenchoidea</taxon>
        <taxon>Aphelenchoididae</taxon>
        <taxon>Bursaphelenchus</taxon>
    </lineage>
</organism>
<dbReference type="OrthoDB" id="5545019at2759"/>
<dbReference type="CDD" id="cd05356">
    <property type="entry name" value="17beta-HSD1_like_SDR_c"/>
    <property type="match status" value="1"/>
</dbReference>
<gene>
    <name evidence="10" type="ORF">BOKJ2_LOCUS10530</name>
</gene>
<dbReference type="PANTHER" id="PTHR43086:SF2">
    <property type="entry name" value="HYDROXYSTEROID DEHYDROGENASE-LIKE PROTEIN 1"/>
    <property type="match status" value="1"/>
</dbReference>
<reference evidence="10" key="1">
    <citation type="submission" date="2020-09" db="EMBL/GenBank/DDBJ databases">
        <authorList>
            <person name="Kikuchi T."/>
        </authorList>
    </citation>
    <scope>NUCLEOTIDE SEQUENCE</scope>
    <source>
        <strain evidence="10">SH1</strain>
    </source>
</reference>
<keyword evidence="6" id="KW-0560">Oxidoreductase</keyword>
<dbReference type="PIRSF" id="PIRSF000126">
    <property type="entry name" value="11-beta-HSD1"/>
    <property type="match status" value="1"/>
</dbReference>
<evidence type="ECO:0000256" key="9">
    <source>
        <dbReference type="ARBA" id="ARBA00038261"/>
    </source>
</evidence>
<protein>
    <submittedName>
        <fullName evidence="10">Uncharacterized protein</fullName>
    </submittedName>
</protein>
<evidence type="ECO:0000256" key="5">
    <source>
        <dbReference type="ARBA" id="ARBA00022955"/>
    </source>
</evidence>
<dbReference type="EMBL" id="CAJFCW020000005">
    <property type="protein sequence ID" value="CAG9118710.1"/>
    <property type="molecule type" value="Genomic_DNA"/>
</dbReference>
<keyword evidence="7" id="KW-0443">Lipid metabolism</keyword>
<dbReference type="PRINTS" id="PR00080">
    <property type="entry name" value="SDRFAMILY"/>
</dbReference>
<proteinExistence type="inferred from homology"/>
<comment type="similarity">
    <text evidence="9">Belongs to the short-chain dehydrogenases/reductases (SDR) family. 17-beta-HSD 3 subfamily.</text>
</comment>
<dbReference type="InterPro" id="IPR002347">
    <property type="entry name" value="SDR_fam"/>
</dbReference>
<dbReference type="AlphaFoldDB" id="A0A811L6A3"/>
<evidence type="ECO:0000256" key="1">
    <source>
        <dbReference type="ARBA" id="ARBA00005194"/>
    </source>
</evidence>
<dbReference type="SUPFAM" id="SSF51735">
    <property type="entry name" value="NAD(P)-binding Rossmann-fold domains"/>
    <property type="match status" value="1"/>
</dbReference>
<keyword evidence="8" id="KW-0275">Fatty acid biosynthesis</keyword>
<dbReference type="Pfam" id="PF00106">
    <property type="entry name" value="adh_short"/>
    <property type="match status" value="1"/>
</dbReference>
<dbReference type="GO" id="GO:0006694">
    <property type="term" value="P:steroid biosynthetic process"/>
    <property type="evidence" value="ECO:0007669"/>
    <property type="project" value="UniProtKB-KW"/>
</dbReference>